<protein>
    <submittedName>
        <fullName evidence="1">Uncharacterized protein</fullName>
    </submittedName>
</protein>
<gene>
    <name evidence="1" type="ORF">L1987_50033</name>
</gene>
<organism evidence="1 2">
    <name type="scientific">Smallanthus sonchifolius</name>
    <dbReference type="NCBI Taxonomy" id="185202"/>
    <lineage>
        <taxon>Eukaryota</taxon>
        <taxon>Viridiplantae</taxon>
        <taxon>Streptophyta</taxon>
        <taxon>Embryophyta</taxon>
        <taxon>Tracheophyta</taxon>
        <taxon>Spermatophyta</taxon>
        <taxon>Magnoliopsida</taxon>
        <taxon>eudicotyledons</taxon>
        <taxon>Gunneridae</taxon>
        <taxon>Pentapetalae</taxon>
        <taxon>asterids</taxon>
        <taxon>campanulids</taxon>
        <taxon>Asterales</taxon>
        <taxon>Asteraceae</taxon>
        <taxon>Asteroideae</taxon>
        <taxon>Heliantheae alliance</taxon>
        <taxon>Millerieae</taxon>
        <taxon>Smallanthus</taxon>
    </lineage>
</organism>
<reference evidence="2" key="1">
    <citation type="journal article" date="2022" name="Mol. Ecol. Resour.">
        <title>The genomes of chicory, endive, great burdock and yacon provide insights into Asteraceae palaeo-polyploidization history and plant inulin production.</title>
        <authorList>
            <person name="Fan W."/>
            <person name="Wang S."/>
            <person name="Wang H."/>
            <person name="Wang A."/>
            <person name="Jiang F."/>
            <person name="Liu H."/>
            <person name="Zhao H."/>
            <person name="Xu D."/>
            <person name="Zhang Y."/>
        </authorList>
    </citation>
    <scope>NUCLEOTIDE SEQUENCE [LARGE SCALE GENOMIC DNA]</scope>
    <source>
        <strain evidence="2">cv. Yunnan</strain>
    </source>
</reference>
<dbReference type="Proteomes" id="UP001056120">
    <property type="component" value="Linkage Group LG16"/>
</dbReference>
<reference evidence="1 2" key="2">
    <citation type="journal article" date="2022" name="Mol. Ecol. Resour.">
        <title>The genomes of chicory, endive, great burdock and yacon provide insights into Asteraceae paleo-polyploidization history and plant inulin production.</title>
        <authorList>
            <person name="Fan W."/>
            <person name="Wang S."/>
            <person name="Wang H."/>
            <person name="Wang A."/>
            <person name="Jiang F."/>
            <person name="Liu H."/>
            <person name="Zhao H."/>
            <person name="Xu D."/>
            <person name="Zhang Y."/>
        </authorList>
    </citation>
    <scope>NUCLEOTIDE SEQUENCE [LARGE SCALE GENOMIC DNA]</scope>
    <source>
        <strain evidence="2">cv. Yunnan</strain>
        <tissue evidence="1">Leaves</tissue>
    </source>
</reference>
<keyword evidence="2" id="KW-1185">Reference proteome</keyword>
<evidence type="ECO:0000313" key="1">
    <source>
        <dbReference type="EMBL" id="KAI3775457.1"/>
    </source>
</evidence>
<accession>A0ACB9FW43</accession>
<proteinExistence type="predicted"/>
<comment type="caution">
    <text evidence="1">The sequence shown here is derived from an EMBL/GenBank/DDBJ whole genome shotgun (WGS) entry which is preliminary data.</text>
</comment>
<sequence>MEVEGTKAQVKGKPHCEDLVENPSSASSTAASGTKTEVGGAKRPCVDHALDSSAAATAVFGTKTEVEGAKRPCVDHALDSSSAATAVFVTDETEEKEEEIEEEEEEEVEDDDEGCLLRFEGNQLIPIERRPKLAKIKMGPPLPHPNALTYERFRRRVAETKIGFLRGDDPLGVVPWKYSSPTPAASTSGLEARSPLLKITRN</sequence>
<dbReference type="EMBL" id="CM042033">
    <property type="protein sequence ID" value="KAI3775457.1"/>
    <property type="molecule type" value="Genomic_DNA"/>
</dbReference>
<name>A0ACB9FW43_9ASTR</name>
<evidence type="ECO:0000313" key="2">
    <source>
        <dbReference type="Proteomes" id="UP001056120"/>
    </source>
</evidence>